<name>A0AA40E2J9_9PEZI</name>
<comment type="caution">
    <text evidence="1">The sequence shown here is derived from an EMBL/GenBank/DDBJ whole genome shotgun (WGS) entry which is preliminary data.</text>
</comment>
<dbReference type="Pfam" id="PF09351">
    <property type="entry name" value="DUF1993"/>
    <property type="match status" value="1"/>
</dbReference>
<dbReference type="Gene3D" id="1.20.120.450">
    <property type="entry name" value="dinb family like domain"/>
    <property type="match status" value="1"/>
</dbReference>
<reference evidence="1" key="1">
    <citation type="submission" date="2023-06" db="EMBL/GenBank/DDBJ databases">
        <title>Genome-scale phylogeny and comparative genomics of the fungal order Sordariales.</title>
        <authorList>
            <consortium name="Lawrence Berkeley National Laboratory"/>
            <person name="Hensen N."/>
            <person name="Bonometti L."/>
            <person name="Westerberg I."/>
            <person name="Brannstrom I.O."/>
            <person name="Guillou S."/>
            <person name="Cros-Aarteil S."/>
            <person name="Calhoun S."/>
            <person name="Haridas S."/>
            <person name="Kuo A."/>
            <person name="Mondo S."/>
            <person name="Pangilinan J."/>
            <person name="Riley R."/>
            <person name="LaButti K."/>
            <person name="Andreopoulos B."/>
            <person name="Lipzen A."/>
            <person name="Chen C."/>
            <person name="Yanf M."/>
            <person name="Daum C."/>
            <person name="Ng V."/>
            <person name="Clum A."/>
            <person name="Steindorff A."/>
            <person name="Ohm R."/>
            <person name="Martin F."/>
            <person name="Silar P."/>
            <person name="Natvig D."/>
            <person name="Lalanne C."/>
            <person name="Gautier V."/>
            <person name="Ament-velasquez S.L."/>
            <person name="Kruys A."/>
            <person name="Hutchinson M.I."/>
            <person name="Powell A.J."/>
            <person name="Barry K."/>
            <person name="Miller A.N."/>
            <person name="Grigoriev I.V."/>
            <person name="Debuchy R."/>
            <person name="Gladieux P."/>
            <person name="Thoren M.H."/>
            <person name="Johannesson H."/>
        </authorList>
    </citation>
    <scope>NUCLEOTIDE SEQUENCE</scope>
    <source>
        <strain evidence="1">SMH2392-1A</strain>
    </source>
</reference>
<gene>
    <name evidence="1" type="ORF">B0T26DRAFT_771448</name>
</gene>
<dbReference type="Proteomes" id="UP001172101">
    <property type="component" value="Unassembled WGS sequence"/>
</dbReference>
<dbReference type="EMBL" id="JAUIRO010000003">
    <property type="protein sequence ID" value="KAK0722632.1"/>
    <property type="molecule type" value="Genomic_DNA"/>
</dbReference>
<accession>A0AA40E2J9</accession>
<dbReference type="PANTHER" id="PTHR36922:SF1">
    <property type="entry name" value="DUF1993 DOMAIN-CONTAINING PROTEIN"/>
    <property type="match status" value="1"/>
</dbReference>
<dbReference type="GeneID" id="85329818"/>
<evidence type="ECO:0000313" key="1">
    <source>
        <dbReference type="EMBL" id="KAK0722632.1"/>
    </source>
</evidence>
<dbReference type="PANTHER" id="PTHR36922">
    <property type="entry name" value="BLL2446 PROTEIN"/>
    <property type="match status" value="1"/>
</dbReference>
<dbReference type="InterPro" id="IPR034660">
    <property type="entry name" value="DinB/YfiT-like"/>
</dbReference>
<organism evidence="1 2">
    <name type="scientific">Lasiosphaeria miniovina</name>
    <dbReference type="NCBI Taxonomy" id="1954250"/>
    <lineage>
        <taxon>Eukaryota</taxon>
        <taxon>Fungi</taxon>
        <taxon>Dikarya</taxon>
        <taxon>Ascomycota</taxon>
        <taxon>Pezizomycotina</taxon>
        <taxon>Sordariomycetes</taxon>
        <taxon>Sordariomycetidae</taxon>
        <taxon>Sordariales</taxon>
        <taxon>Lasiosphaeriaceae</taxon>
        <taxon>Lasiosphaeria</taxon>
    </lineage>
</organism>
<keyword evidence="2" id="KW-1185">Reference proteome</keyword>
<evidence type="ECO:0000313" key="2">
    <source>
        <dbReference type="Proteomes" id="UP001172101"/>
    </source>
</evidence>
<sequence>MSTPLTISIYDVAVPTFTNGLRALAHILRQAEAFAEREGLDADSAFAQARLVADQNPLIFQVQNATKTVRVNVDRLAAGGTVSEPFADTEQTFADLHARIRAALDLVRGVEPAVANARAGEVVGLFAGGKPVQLTVQQAVLGHGIPNFIFHITTAYSILRAKGVPLGKADFICSFVGL</sequence>
<protein>
    <submittedName>
        <fullName evidence="1">Helix-turn-helix-domain-containing protein type</fullName>
    </submittedName>
</protein>
<dbReference type="RefSeq" id="XP_060298556.1">
    <property type="nucleotide sequence ID" value="XM_060446548.1"/>
</dbReference>
<dbReference type="AlphaFoldDB" id="A0AA40E2J9"/>
<proteinExistence type="predicted"/>
<dbReference type="SUPFAM" id="SSF109854">
    <property type="entry name" value="DinB/YfiT-like putative metalloenzymes"/>
    <property type="match status" value="1"/>
</dbReference>
<dbReference type="InterPro" id="IPR018531">
    <property type="entry name" value="DUF1993"/>
</dbReference>